<sequence>MASFKIGDRIQVKGMMNVSHFIDPQARRAFHPTLIVDQIKDDEDVDERANESSPDSPVPEEDIRRRSSSGKLWTGFPSVAPIDYEEKDQRHPHDNTSDVGTAGAVPPTHDPSVVLDQADQQANSLSFDDGNGQPGPPFNDGPLIYDDINWDKWYTHVCSDGTSRLILIRAEIVVLNGIDTLCLYQTVKGPFGTGTVVREAVM</sequence>
<dbReference type="Proteomes" id="UP000707451">
    <property type="component" value="Unassembled WGS sequence"/>
</dbReference>
<evidence type="ECO:0000313" key="3">
    <source>
        <dbReference type="Proteomes" id="UP000707451"/>
    </source>
</evidence>
<reference evidence="2" key="1">
    <citation type="submission" date="2021-06" db="EMBL/GenBank/DDBJ databases">
        <title>Genome Sequence of Mortierella hyaline Strain SCG-10, a Cold-Adapted, Nitrate-Reducing Fungus Isolated from Soil in Minnesota, USA.</title>
        <authorList>
            <person name="Aldossari N."/>
        </authorList>
    </citation>
    <scope>NUCLEOTIDE SEQUENCE</scope>
    <source>
        <strain evidence="2">SCG-10</strain>
    </source>
</reference>
<comment type="caution">
    <text evidence="2">The sequence shown here is derived from an EMBL/GenBank/DDBJ whole genome shotgun (WGS) entry which is preliminary data.</text>
</comment>
<gene>
    <name evidence="2" type="ORF">KI688_004241</name>
</gene>
<dbReference type="EMBL" id="JAHRHY010000016">
    <property type="protein sequence ID" value="KAG9063359.1"/>
    <property type="molecule type" value="Genomic_DNA"/>
</dbReference>
<accession>A0A9P7XNY1</accession>
<organism evidence="2 3">
    <name type="scientific">Linnemannia hyalina</name>
    <dbReference type="NCBI Taxonomy" id="64524"/>
    <lineage>
        <taxon>Eukaryota</taxon>
        <taxon>Fungi</taxon>
        <taxon>Fungi incertae sedis</taxon>
        <taxon>Mucoromycota</taxon>
        <taxon>Mortierellomycotina</taxon>
        <taxon>Mortierellomycetes</taxon>
        <taxon>Mortierellales</taxon>
        <taxon>Mortierellaceae</taxon>
        <taxon>Linnemannia</taxon>
    </lineage>
</organism>
<feature type="region of interest" description="Disordered" evidence="1">
    <location>
        <begin position="88"/>
        <end position="112"/>
    </location>
</feature>
<name>A0A9P7XNY1_9FUNG</name>
<dbReference type="OrthoDB" id="10431740at2759"/>
<dbReference type="AlphaFoldDB" id="A0A9P7XNY1"/>
<feature type="region of interest" description="Disordered" evidence="1">
    <location>
        <begin position="41"/>
        <end position="74"/>
    </location>
</feature>
<proteinExistence type="predicted"/>
<keyword evidence="3" id="KW-1185">Reference proteome</keyword>
<evidence type="ECO:0000313" key="2">
    <source>
        <dbReference type="EMBL" id="KAG9063359.1"/>
    </source>
</evidence>
<evidence type="ECO:0000256" key="1">
    <source>
        <dbReference type="SAM" id="MobiDB-lite"/>
    </source>
</evidence>
<protein>
    <submittedName>
        <fullName evidence="2">Uncharacterized protein</fullName>
    </submittedName>
</protein>